<dbReference type="Pfam" id="PF01042">
    <property type="entry name" value="Ribonuc_L-PSP"/>
    <property type="match status" value="1"/>
</dbReference>
<evidence type="ECO:0000256" key="1">
    <source>
        <dbReference type="ARBA" id="ARBA00010552"/>
    </source>
</evidence>
<dbReference type="PANTHER" id="PTHR11803">
    <property type="entry name" value="2-IMINOBUTANOATE/2-IMINOPROPANOATE DEAMINASE RIDA"/>
    <property type="match status" value="1"/>
</dbReference>
<keyword evidence="3" id="KW-1185">Reference proteome</keyword>
<dbReference type="CDD" id="cd00448">
    <property type="entry name" value="YjgF_YER057c_UK114_family"/>
    <property type="match status" value="1"/>
</dbReference>
<dbReference type="Proteomes" id="UP001174909">
    <property type="component" value="Unassembled WGS sequence"/>
</dbReference>
<name>A0AA35SJ13_GEOBA</name>
<sequence length="135" mass="14493">MAENAIRIKTDPDPYEAFRLAQAYRVGDLIFVSGQAAIDLDGTIVGAGDFDAQAEQTFKNLAAVLEAGGSSLAKIVKVNIYLKDMGNFGKIVALREKYFTPPYPADTIVEITGLALPELEIEIEAIAMVEGEIVG</sequence>
<organism evidence="2 3">
    <name type="scientific">Geodia barretti</name>
    <name type="common">Barrett's horny sponge</name>
    <dbReference type="NCBI Taxonomy" id="519541"/>
    <lineage>
        <taxon>Eukaryota</taxon>
        <taxon>Metazoa</taxon>
        <taxon>Porifera</taxon>
        <taxon>Demospongiae</taxon>
        <taxon>Heteroscleromorpha</taxon>
        <taxon>Tetractinellida</taxon>
        <taxon>Astrophorina</taxon>
        <taxon>Geodiidae</taxon>
        <taxon>Geodia</taxon>
    </lineage>
</organism>
<dbReference type="InterPro" id="IPR006175">
    <property type="entry name" value="YjgF/YER057c/UK114"/>
</dbReference>
<dbReference type="SUPFAM" id="SSF55298">
    <property type="entry name" value="YjgF-like"/>
    <property type="match status" value="1"/>
</dbReference>
<gene>
    <name evidence="2" type="ORF">GBAR_LOCUS17580</name>
</gene>
<comment type="caution">
    <text evidence="2">The sequence shown here is derived from an EMBL/GenBank/DDBJ whole genome shotgun (WGS) entry which is preliminary data.</text>
</comment>
<evidence type="ECO:0000313" key="3">
    <source>
        <dbReference type="Proteomes" id="UP001174909"/>
    </source>
</evidence>
<protein>
    <submittedName>
        <fullName evidence="2">2-iminobutanoate/2-iminopropanoate deaminase</fullName>
    </submittedName>
</protein>
<proteinExistence type="inferred from homology"/>
<dbReference type="GO" id="GO:0005829">
    <property type="term" value="C:cytosol"/>
    <property type="evidence" value="ECO:0007669"/>
    <property type="project" value="TreeGrafter"/>
</dbReference>
<evidence type="ECO:0000313" key="2">
    <source>
        <dbReference type="EMBL" id="CAI8030990.1"/>
    </source>
</evidence>
<dbReference type="Gene3D" id="3.30.1330.40">
    <property type="entry name" value="RutC-like"/>
    <property type="match status" value="1"/>
</dbReference>
<dbReference type="AlphaFoldDB" id="A0AA35SJ13"/>
<dbReference type="InterPro" id="IPR035959">
    <property type="entry name" value="RutC-like_sf"/>
</dbReference>
<dbReference type="PANTHER" id="PTHR11803:SF58">
    <property type="entry name" value="PROTEIN HMF1-RELATED"/>
    <property type="match status" value="1"/>
</dbReference>
<dbReference type="GO" id="GO:0019239">
    <property type="term" value="F:deaminase activity"/>
    <property type="evidence" value="ECO:0007669"/>
    <property type="project" value="TreeGrafter"/>
</dbReference>
<comment type="similarity">
    <text evidence="1">Belongs to the RutC family.</text>
</comment>
<reference evidence="2" key="1">
    <citation type="submission" date="2023-03" db="EMBL/GenBank/DDBJ databases">
        <authorList>
            <person name="Steffen K."/>
            <person name="Cardenas P."/>
        </authorList>
    </citation>
    <scope>NUCLEOTIDE SEQUENCE</scope>
</reference>
<accession>A0AA35SJ13</accession>
<dbReference type="EMBL" id="CASHTH010002512">
    <property type="protein sequence ID" value="CAI8030990.1"/>
    <property type="molecule type" value="Genomic_DNA"/>
</dbReference>